<organism evidence="1 2">
    <name type="scientific">Melastoma candidum</name>
    <dbReference type="NCBI Taxonomy" id="119954"/>
    <lineage>
        <taxon>Eukaryota</taxon>
        <taxon>Viridiplantae</taxon>
        <taxon>Streptophyta</taxon>
        <taxon>Embryophyta</taxon>
        <taxon>Tracheophyta</taxon>
        <taxon>Spermatophyta</taxon>
        <taxon>Magnoliopsida</taxon>
        <taxon>eudicotyledons</taxon>
        <taxon>Gunneridae</taxon>
        <taxon>Pentapetalae</taxon>
        <taxon>rosids</taxon>
        <taxon>malvids</taxon>
        <taxon>Myrtales</taxon>
        <taxon>Melastomataceae</taxon>
        <taxon>Melastomatoideae</taxon>
        <taxon>Melastomateae</taxon>
        <taxon>Melastoma</taxon>
    </lineage>
</organism>
<evidence type="ECO:0000313" key="2">
    <source>
        <dbReference type="Proteomes" id="UP001057402"/>
    </source>
</evidence>
<keyword evidence="2" id="KW-1185">Reference proteome</keyword>
<dbReference type="EMBL" id="CM042889">
    <property type="protein sequence ID" value="KAI4321364.1"/>
    <property type="molecule type" value="Genomic_DNA"/>
</dbReference>
<dbReference type="Proteomes" id="UP001057402">
    <property type="component" value="Chromosome 10"/>
</dbReference>
<proteinExistence type="predicted"/>
<name>A0ACB9MD56_9MYRT</name>
<evidence type="ECO:0000313" key="1">
    <source>
        <dbReference type="EMBL" id="KAI4321364.1"/>
    </source>
</evidence>
<protein>
    <submittedName>
        <fullName evidence="1">Uncharacterized protein</fullName>
    </submittedName>
</protein>
<gene>
    <name evidence="1" type="ORF">MLD38_034755</name>
</gene>
<comment type="caution">
    <text evidence="1">The sequence shown here is derived from an EMBL/GenBank/DDBJ whole genome shotgun (WGS) entry which is preliminary data.</text>
</comment>
<accession>A0ACB9MD56</accession>
<reference evidence="2" key="1">
    <citation type="journal article" date="2023" name="Front. Plant Sci.">
        <title>Chromosomal-level genome assembly of Melastoma candidum provides insights into trichome evolution.</title>
        <authorList>
            <person name="Zhong Y."/>
            <person name="Wu W."/>
            <person name="Sun C."/>
            <person name="Zou P."/>
            <person name="Liu Y."/>
            <person name="Dai S."/>
            <person name="Zhou R."/>
        </authorList>
    </citation>
    <scope>NUCLEOTIDE SEQUENCE [LARGE SCALE GENOMIC DNA]</scope>
</reference>
<sequence>MTGGNMDKKGKGLNGPDANAVASFSTILCHADSLDICPMVLGFVGAVCDGLSTPIVLFLYSRLMNNIGDGSASSDPSHFSLFIISIYTVWRLILMFLEGYYWTRTGERQATRLRATYLKAVPRQDVGYFDLHFSNTSEDVESVTNDTFPIQDALSYKMPNFVMNLTIFLVNYVAVFMLQWRLAIVGLPFVFLLVIPGLVYGRTLMGLARKVRDEYAKAGKVAEQAISSIRMVYAFVGESKTQAEFSDMLRCSVRLGLKQGLAKGLAMGGNGTGFSIWAFMAYYGSRLDINHGVKGGPVYAVGASIAIGGLAFGTSLPNIKYFTEALSAGERIFQVINRVPTIDMEDTSGETINNILGRHHARFAYPSRPKSPIFEDFCLPIPAGKTIALVGGNGSGSLCCSGFPLHLMGKTYWTVGEHGVQLSGGQKQRIAIARALINSPQILLLDEAMSALDVESERVVQEALVEDTTVIVAHRLSTIQNSDIIAVINQGKVREIGSHDEFIQNREGLYYSLVNLQNAEKNKRSAENGAQDIPPGSSSACDLSESGMNRTIVQKLPHAGSLSSWRSTQISVADDDVEDTCGSLDSSLRRLLSYGQPERKQQVLACSSSILSGAVQPVCAFLLGSLVSV</sequence>